<gene>
    <name evidence="1" type="ORF">V8J38_11400</name>
</gene>
<keyword evidence="2" id="KW-1185">Reference proteome</keyword>
<proteinExistence type="predicted"/>
<evidence type="ECO:0000313" key="1">
    <source>
        <dbReference type="EMBL" id="WWT53860.1"/>
    </source>
</evidence>
<evidence type="ECO:0000313" key="2">
    <source>
        <dbReference type="Proteomes" id="UP001363460"/>
    </source>
</evidence>
<reference evidence="1 2" key="1">
    <citation type="submission" date="2024-02" db="EMBL/GenBank/DDBJ databases">
        <title>Distribution and functional of Brevundimonas-related endobacteria within Verticillium dahliae.</title>
        <authorList>
            <person name="Zeng H."/>
        </authorList>
    </citation>
    <scope>NUCLEOTIDE SEQUENCE [LARGE SCALE GENOMIC DNA]</scope>
    <source>
        <strain evidence="1 2">TRM 44200</strain>
    </source>
</reference>
<sequence length="226" mass="24954">MSMTTPRVTVPVEPEYTATEYLRLIAEGWEVIESTGSQMTIQNPEDDGPQELVIDVDAMLSAAPAPEGGAVRAWMFRESPSERWHVTMDRRSVDEYLKAFSTAEVHPLAIATREEAPADHHERNLSMTNDELIEQALSCPPLEAPAEAGERTLADCLDACAGDHASAWKMLTGATDADLSEARRFIEAERPETGIYEYLLTSKPFTFGKYLDRALRAQPPARSGEG</sequence>
<protein>
    <submittedName>
        <fullName evidence="1">Uncharacterized protein</fullName>
    </submittedName>
</protein>
<dbReference type="Proteomes" id="UP001363460">
    <property type="component" value="Chromosome"/>
</dbReference>
<accession>A0ABZ2I8E3</accession>
<dbReference type="RefSeq" id="WP_338575798.1">
    <property type="nucleotide sequence ID" value="NZ_CP146369.1"/>
</dbReference>
<organism evidence="1 2">
    <name type="scientific">Brevundimonas olei</name>
    <dbReference type="NCBI Taxonomy" id="657642"/>
    <lineage>
        <taxon>Bacteria</taxon>
        <taxon>Pseudomonadati</taxon>
        <taxon>Pseudomonadota</taxon>
        <taxon>Alphaproteobacteria</taxon>
        <taxon>Caulobacterales</taxon>
        <taxon>Caulobacteraceae</taxon>
        <taxon>Brevundimonas</taxon>
    </lineage>
</organism>
<name>A0ABZ2I8E3_9CAUL</name>
<dbReference type="EMBL" id="CP146369">
    <property type="protein sequence ID" value="WWT53860.1"/>
    <property type="molecule type" value="Genomic_DNA"/>
</dbReference>